<comment type="caution">
    <text evidence="5">The sequence shown here is derived from an EMBL/GenBank/DDBJ whole genome shotgun (WGS) entry which is preliminary data.</text>
</comment>
<comment type="cofactor">
    <cofactor evidence="1">
        <name>pyridoxal 5'-phosphate</name>
        <dbReference type="ChEBI" id="CHEBI:597326"/>
    </cofactor>
</comment>
<dbReference type="InterPro" id="IPR001926">
    <property type="entry name" value="TrpB-like_PALP"/>
</dbReference>
<dbReference type="Proteomes" id="UP001500604">
    <property type="component" value="Unassembled WGS sequence"/>
</dbReference>
<evidence type="ECO:0000256" key="2">
    <source>
        <dbReference type="ARBA" id="ARBA00022898"/>
    </source>
</evidence>
<evidence type="ECO:0000259" key="4">
    <source>
        <dbReference type="Pfam" id="PF00291"/>
    </source>
</evidence>
<evidence type="ECO:0000313" key="5">
    <source>
        <dbReference type="EMBL" id="GAA4650286.1"/>
    </source>
</evidence>
<reference evidence="6" key="1">
    <citation type="journal article" date="2019" name="Int. J. Syst. Evol. Microbiol.">
        <title>The Global Catalogue of Microorganisms (GCM) 10K type strain sequencing project: providing services to taxonomists for standard genome sequencing and annotation.</title>
        <authorList>
            <consortium name="The Broad Institute Genomics Platform"/>
            <consortium name="The Broad Institute Genome Sequencing Center for Infectious Disease"/>
            <person name="Wu L."/>
            <person name="Ma J."/>
        </authorList>
    </citation>
    <scope>NUCLEOTIDE SEQUENCE [LARGE SCALE GENOMIC DNA]</scope>
    <source>
        <strain evidence="6">JCM 17805</strain>
    </source>
</reference>
<organism evidence="5 6">
    <name type="scientific">Kistimonas scapharcae</name>
    <dbReference type="NCBI Taxonomy" id="1036133"/>
    <lineage>
        <taxon>Bacteria</taxon>
        <taxon>Pseudomonadati</taxon>
        <taxon>Pseudomonadota</taxon>
        <taxon>Gammaproteobacteria</taxon>
        <taxon>Oceanospirillales</taxon>
        <taxon>Endozoicomonadaceae</taxon>
        <taxon>Kistimonas</taxon>
    </lineage>
</organism>
<sequence length="352" mass="38863">MDFSTVHSRLGQGDDSPESVTWGKGMVNSLLWVAQAQQKLLAELPGQTPLLKLDVLRPGGQKLYLKDESWNPVGSWRQRVARVLFLHALNQRQLEADKPVISNSPPAMAIAEAWYAQMLGLPYVAVIPDHCPLKESMQIEFCSGICHRVALDTLQDATKEVASELTGVQFNNLTADVSLLRTSAEPLVRETQEQLALSASECSGVTFLIGASEQELNKALSVLHDESRCNQALYVMVAGMDYQQRDINPQHLEGALSEISPAASQAGVEWLNDLTGRRFSLETGAAYVALMEGGAPLDAANYLVIVAESAGCHESDQLMTRTKREWLRYRESLQLERWTDKLPHPPGEPETD</sequence>
<dbReference type="EMBL" id="BAABFL010000382">
    <property type="protein sequence ID" value="GAA4650286.1"/>
    <property type="molecule type" value="Genomic_DNA"/>
</dbReference>
<keyword evidence="2" id="KW-0663">Pyridoxal phosphate</keyword>
<protein>
    <recommendedName>
        <fullName evidence="4">Tryptophan synthase beta chain-like PALP domain-containing protein</fullName>
    </recommendedName>
</protein>
<evidence type="ECO:0000256" key="3">
    <source>
        <dbReference type="SAM" id="MobiDB-lite"/>
    </source>
</evidence>
<dbReference type="SUPFAM" id="SSF53686">
    <property type="entry name" value="Tryptophan synthase beta subunit-like PLP-dependent enzymes"/>
    <property type="match status" value="1"/>
</dbReference>
<dbReference type="InterPro" id="IPR036052">
    <property type="entry name" value="TrpB-like_PALP_sf"/>
</dbReference>
<name>A0ABP8V4S7_9GAMM</name>
<accession>A0ABP8V4S7</accession>
<evidence type="ECO:0000313" key="6">
    <source>
        <dbReference type="Proteomes" id="UP001500604"/>
    </source>
</evidence>
<keyword evidence="6" id="KW-1185">Reference proteome</keyword>
<dbReference type="Gene3D" id="3.40.50.1100">
    <property type="match status" value="2"/>
</dbReference>
<dbReference type="Pfam" id="PF00291">
    <property type="entry name" value="PALP"/>
    <property type="match status" value="1"/>
</dbReference>
<gene>
    <name evidence="5" type="ORF">GCM10023116_25690</name>
</gene>
<feature type="domain" description="Tryptophan synthase beta chain-like PALP" evidence="4">
    <location>
        <begin position="44"/>
        <end position="168"/>
    </location>
</feature>
<feature type="region of interest" description="Disordered" evidence="3">
    <location>
        <begin position="1"/>
        <end position="20"/>
    </location>
</feature>
<evidence type="ECO:0000256" key="1">
    <source>
        <dbReference type="ARBA" id="ARBA00001933"/>
    </source>
</evidence>
<proteinExistence type="predicted"/>